<evidence type="ECO:0000256" key="5">
    <source>
        <dbReference type="ARBA" id="ARBA00023004"/>
    </source>
</evidence>
<dbReference type="OrthoDB" id="9764248at2"/>
<evidence type="ECO:0000256" key="2">
    <source>
        <dbReference type="ARBA" id="ARBA00022617"/>
    </source>
</evidence>
<evidence type="ECO:0000313" key="10">
    <source>
        <dbReference type="Proteomes" id="UP000270185"/>
    </source>
</evidence>
<dbReference type="EMBL" id="CP034159">
    <property type="protein sequence ID" value="AZI32750.1"/>
    <property type="molecule type" value="Genomic_DNA"/>
</dbReference>
<dbReference type="InterPro" id="IPR036396">
    <property type="entry name" value="Cyt_P450_sf"/>
</dbReference>
<dbReference type="Proteomes" id="UP000270185">
    <property type="component" value="Chromosome"/>
</dbReference>
<dbReference type="GO" id="GO:0020037">
    <property type="term" value="F:heme binding"/>
    <property type="evidence" value="ECO:0007669"/>
    <property type="project" value="InterPro"/>
</dbReference>
<dbReference type="KEGG" id="ccas:EIB73_05875"/>
<dbReference type="Gene3D" id="1.10.630.10">
    <property type="entry name" value="Cytochrome P450"/>
    <property type="match status" value="1"/>
</dbReference>
<dbReference type="GO" id="GO:0005506">
    <property type="term" value="F:iron ion binding"/>
    <property type="evidence" value="ECO:0007669"/>
    <property type="project" value="InterPro"/>
</dbReference>
<gene>
    <name evidence="9" type="ORF">EIB73_05875</name>
</gene>
<evidence type="ECO:0000256" key="8">
    <source>
        <dbReference type="RuleBase" id="RU000461"/>
    </source>
</evidence>
<dbReference type="PANTHER" id="PTHR24291:SF50">
    <property type="entry name" value="BIFUNCTIONAL ALBAFLAVENONE MONOOXYGENASE_TERPENE SYNTHASE"/>
    <property type="match status" value="1"/>
</dbReference>
<dbReference type="PROSITE" id="PS00086">
    <property type="entry name" value="CYTOCHROME_P450"/>
    <property type="match status" value="1"/>
</dbReference>
<keyword evidence="5 7" id="KW-0408">Iron</keyword>
<dbReference type="SUPFAM" id="SSF48264">
    <property type="entry name" value="Cytochrome P450"/>
    <property type="match status" value="1"/>
</dbReference>
<dbReference type="GO" id="GO:0016705">
    <property type="term" value="F:oxidoreductase activity, acting on paired donors, with incorporation or reduction of molecular oxygen"/>
    <property type="evidence" value="ECO:0007669"/>
    <property type="project" value="InterPro"/>
</dbReference>
<evidence type="ECO:0000256" key="3">
    <source>
        <dbReference type="ARBA" id="ARBA00022723"/>
    </source>
</evidence>
<keyword evidence="4 8" id="KW-0560">Oxidoreductase</keyword>
<keyword evidence="2 7" id="KW-0349">Heme</keyword>
<organism evidence="9 10">
    <name type="scientific">Kaistella carnis</name>
    <dbReference type="NCBI Taxonomy" id="1241979"/>
    <lineage>
        <taxon>Bacteria</taxon>
        <taxon>Pseudomonadati</taxon>
        <taxon>Bacteroidota</taxon>
        <taxon>Flavobacteriia</taxon>
        <taxon>Flavobacteriales</taxon>
        <taxon>Weeksellaceae</taxon>
        <taxon>Chryseobacterium group</taxon>
        <taxon>Kaistella</taxon>
    </lineage>
</organism>
<evidence type="ECO:0000256" key="1">
    <source>
        <dbReference type="ARBA" id="ARBA00010617"/>
    </source>
</evidence>
<dbReference type="InterPro" id="IPR001128">
    <property type="entry name" value="Cyt_P450"/>
</dbReference>
<accession>A0A3G8XH94</accession>
<keyword evidence="3 7" id="KW-0479">Metal-binding</keyword>
<comment type="cofactor">
    <cofactor evidence="7">
        <name>heme</name>
        <dbReference type="ChEBI" id="CHEBI:30413"/>
    </cofactor>
</comment>
<dbReference type="GO" id="GO:0004497">
    <property type="term" value="F:monooxygenase activity"/>
    <property type="evidence" value="ECO:0007669"/>
    <property type="project" value="UniProtKB-KW"/>
</dbReference>
<keyword evidence="6 8" id="KW-0503">Monooxygenase</keyword>
<evidence type="ECO:0000256" key="7">
    <source>
        <dbReference type="PIRSR" id="PIRSR602401-1"/>
    </source>
</evidence>
<evidence type="ECO:0000313" key="9">
    <source>
        <dbReference type="EMBL" id="AZI32750.1"/>
    </source>
</evidence>
<dbReference type="InterPro" id="IPR017972">
    <property type="entry name" value="Cyt_P450_CS"/>
</dbReference>
<evidence type="ECO:0000256" key="4">
    <source>
        <dbReference type="ARBA" id="ARBA00023002"/>
    </source>
</evidence>
<dbReference type="AlphaFoldDB" id="A0A3G8XH94"/>
<reference evidence="10" key="1">
    <citation type="submission" date="2018-11" db="EMBL/GenBank/DDBJ databases">
        <title>Proposal to divide the Flavobacteriaceae and reorganize its genera based on Amino Acid Identity values calculated from whole genome sequences.</title>
        <authorList>
            <person name="Nicholson A.C."/>
            <person name="Gulvik C.A."/>
            <person name="Whitney A.M."/>
            <person name="Humrighouse B.W."/>
            <person name="Bell M."/>
            <person name="Holmes B."/>
            <person name="Steigerwalt A.G."/>
            <person name="Villarma A."/>
            <person name="Sheth M."/>
            <person name="Batra D."/>
            <person name="Pryor J."/>
            <person name="Bernardet J.-F."/>
            <person name="Hugo C."/>
            <person name="Kampfer P."/>
            <person name="Newman J.D."/>
            <person name="McQuiston J.R."/>
        </authorList>
    </citation>
    <scope>NUCLEOTIDE SEQUENCE [LARGE SCALE GENOMIC DNA]</scope>
    <source>
        <strain evidence="10">G0081</strain>
    </source>
</reference>
<proteinExistence type="inferred from homology"/>
<sequence length="462" mass="54202">MFSKNFSRNFAQNTKKTVYNYPPKVTEKNIWKTLLKLNSDPIAIISQNFQELGNTYTLNSFLVKKRFVFSRDPELFDYVLRKNQKNYEKSAIQTHVLGKYLGKGLLTNTGKNWLKQRRLIQPNFSNKNIELLHQTMIDEINATIESQMKNETIDLYKMTNSLTFNIIAKTLFGNSIDYTQIRRIADSITEIQKMFIKEVRKPFLMSWYKISGQLKKHLQLSEEMRDVFREIILKRQSETGDYHDILQNLLQSRYEDSGEPMAMEQLIDEIIILFVAGHETSANALAFTLFLIENNDHEKQLLVKEINDLGEDFLSLKSLFGNSKTMTIIKESLRLYPPAWIIDRVALADDSFKDFSWKKGTIVEFLLYDMHRNPVFWEQPNSFLPERFNESDIKSKPYFPFGNGARHCIGEHFAYMEMILFLRLLYKKYHLDLETKEMKTIALITLRPVELRGKIISNSVGN</sequence>
<name>A0A3G8XH94_9FLAO</name>
<dbReference type="PANTHER" id="PTHR24291">
    <property type="entry name" value="CYTOCHROME P450 FAMILY 4"/>
    <property type="match status" value="1"/>
</dbReference>
<dbReference type="InterPro" id="IPR002401">
    <property type="entry name" value="Cyt_P450_E_grp-I"/>
</dbReference>
<dbReference type="PRINTS" id="PR00385">
    <property type="entry name" value="P450"/>
</dbReference>
<keyword evidence="10" id="KW-1185">Reference proteome</keyword>
<comment type="similarity">
    <text evidence="1 8">Belongs to the cytochrome P450 family.</text>
</comment>
<feature type="binding site" description="axial binding residue" evidence="7">
    <location>
        <position position="408"/>
    </location>
    <ligand>
        <name>heme</name>
        <dbReference type="ChEBI" id="CHEBI:30413"/>
    </ligand>
    <ligandPart>
        <name>Fe</name>
        <dbReference type="ChEBI" id="CHEBI:18248"/>
    </ligandPart>
</feature>
<dbReference type="Pfam" id="PF00067">
    <property type="entry name" value="p450"/>
    <property type="match status" value="1"/>
</dbReference>
<protein>
    <submittedName>
        <fullName evidence="9">Cytochrome P450</fullName>
    </submittedName>
</protein>
<evidence type="ECO:0000256" key="6">
    <source>
        <dbReference type="ARBA" id="ARBA00023033"/>
    </source>
</evidence>
<dbReference type="InterPro" id="IPR050196">
    <property type="entry name" value="Cytochrome_P450_Monoox"/>
</dbReference>
<dbReference type="PRINTS" id="PR00463">
    <property type="entry name" value="EP450I"/>
</dbReference>